<evidence type="ECO:0000313" key="7">
    <source>
        <dbReference type="Proteomes" id="UP001142610"/>
    </source>
</evidence>
<dbReference type="SUPFAM" id="SSF48239">
    <property type="entry name" value="Terpenoid cyclases/Protein prenyltransferases"/>
    <property type="match status" value="1"/>
</dbReference>
<keyword evidence="7" id="KW-1185">Reference proteome</keyword>
<evidence type="ECO:0000256" key="2">
    <source>
        <dbReference type="ARBA" id="ARBA00022729"/>
    </source>
</evidence>
<evidence type="ECO:0000313" key="6">
    <source>
        <dbReference type="EMBL" id="MCQ8185567.1"/>
    </source>
</evidence>
<evidence type="ECO:0000256" key="1">
    <source>
        <dbReference type="ARBA" id="ARBA00010556"/>
    </source>
</evidence>
<reference evidence="6" key="1">
    <citation type="submission" date="2022-07" db="EMBL/GenBank/DDBJ databases">
        <title>Parvularcula maris sp. nov., an algicidal bacterium isolated from seawater.</title>
        <authorList>
            <person name="Li F."/>
        </authorList>
    </citation>
    <scope>NUCLEOTIDE SEQUENCE</scope>
    <source>
        <strain evidence="6">BGMRC 0090</strain>
    </source>
</reference>
<dbReference type="Pfam" id="PF21142">
    <property type="entry name" value="A2M_bMG2"/>
    <property type="match status" value="1"/>
</dbReference>
<dbReference type="InterPro" id="IPR001599">
    <property type="entry name" value="Macroglobln_a2"/>
</dbReference>
<dbReference type="PANTHER" id="PTHR40094:SF1">
    <property type="entry name" value="UBIQUITIN DOMAIN-CONTAINING PROTEIN"/>
    <property type="match status" value="1"/>
</dbReference>
<dbReference type="PANTHER" id="PTHR40094">
    <property type="entry name" value="ALPHA-2-MACROGLOBULIN HOMOLOG"/>
    <property type="match status" value="1"/>
</dbReference>
<dbReference type="PROSITE" id="PS51257">
    <property type="entry name" value="PROKAR_LIPOPROTEIN"/>
    <property type="match status" value="1"/>
</dbReference>
<feature type="region of interest" description="Disordered" evidence="3">
    <location>
        <begin position="23"/>
        <end position="55"/>
    </location>
</feature>
<organism evidence="6 7">
    <name type="scientific">Parvularcula maris</name>
    <dbReference type="NCBI Taxonomy" id="2965077"/>
    <lineage>
        <taxon>Bacteria</taxon>
        <taxon>Pseudomonadati</taxon>
        <taxon>Pseudomonadota</taxon>
        <taxon>Alphaproteobacteria</taxon>
        <taxon>Parvularculales</taxon>
        <taxon>Parvularculaceae</taxon>
        <taxon>Parvularcula</taxon>
    </lineage>
</organism>
<dbReference type="Gene3D" id="1.50.10.20">
    <property type="match status" value="1"/>
</dbReference>
<dbReference type="Pfam" id="PF17962">
    <property type="entry name" value="bMG6"/>
    <property type="match status" value="1"/>
</dbReference>
<dbReference type="RefSeq" id="WP_256619457.1">
    <property type="nucleotide sequence ID" value="NZ_JANIBC010000006.1"/>
</dbReference>
<name>A0A9X2RKF1_9PROT</name>
<dbReference type="InterPro" id="IPR021868">
    <property type="entry name" value="Alpha_2_Macroglob_MG3"/>
</dbReference>
<dbReference type="Pfam" id="PF11974">
    <property type="entry name" value="bMG3"/>
    <property type="match status" value="1"/>
</dbReference>
<dbReference type="Pfam" id="PF00207">
    <property type="entry name" value="A2M"/>
    <property type="match status" value="1"/>
</dbReference>
<dbReference type="InterPro" id="IPR049120">
    <property type="entry name" value="A2M_bMG2"/>
</dbReference>
<evidence type="ECO:0000256" key="3">
    <source>
        <dbReference type="SAM" id="MobiDB-lite"/>
    </source>
</evidence>
<keyword evidence="2" id="KW-0732">Signal</keyword>
<dbReference type="CDD" id="cd02891">
    <property type="entry name" value="A2M_like"/>
    <property type="match status" value="1"/>
</dbReference>
<accession>A0A9X2RKF1</accession>
<dbReference type="InterPro" id="IPR041246">
    <property type="entry name" value="Bact_MG10"/>
</dbReference>
<feature type="domain" description="Alpha-2-macroglobulin" evidence="5">
    <location>
        <begin position="951"/>
        <end position="1045"/>
    </location>
</feature>
<dbReference type="Pfam" id="PF17972">
    <property type="entry name" value="bMG5"/>
    <property type="match status" value="1"/>
</dbReference>
<dbReference type="SMART" id="SM01359">
    <property type="entry name" value="A2M_N_2"/>
    <property type="match status" value="1"/>
</dbReference>
<dbReference type="EMBL" id="JANIBC010000006">
    <property type="protein sequence ID" value="MCQ8185567.1"/>
    <property type="molecule type" value="Genomic_DNA"/>
</dbReference>
<dbReference type="InterPro" id="IPR008930">
    <property type="entry name" value="Terpenoid_cyclase/PrenylTrfase"/>
</dbReference>
<dbReference type="InterPro" id="IPR002890">
    <property type="entry name" value="MG2"/>
</dbReference>
<gene>
    <name evidence="6" type="ORF">NOG11_09170</name>
</gene>
<dbReference type="SMART" id="SM01360">
    <property type="entry name" value="A2M"/>
    <property type="match status" value="1"/>
</dbReference>
<dbReference type="GO" id="GO:0004866">
    <property type="term" value="F:endopeptidase inhibitor activity"/>
    <property type="evidence" value="ECO:0007669"/>
    <property type="project" value="InterPro"/>
</dbReference>
<dbReference type="Proteomes" id="UP001142610">
    <property type="component" value="Unassembled WGS sequence"/>
</dbReference>
<feature type="domain" description="Alpha-2-macroglobulin bait region" evidence="4">
    <location>
        <begin position="747"/>
        <end position="891"/>
    </location>
</feature>
<dbReference type="InterPro" id="IPR051802">
    <property type="entry name" value="YfhM-like"/>
</dbReference>
<evidence type="ECO:0000259" key="5">
    <source>
        <dbReference type="SMART" id="SM01360"/>
    </source>
</evidence>
<proteinExistence type="inferred from homology"/>
<dbReference type="InterPro" id="IPR011625">
    <property type="entry name" value="A2M_N_BRD"/>
</dbReference>
<protein>
    <submittedName>
        <fullName evidence="6">Alpha-2-macroglobulin family protein</fullName>
    </submittedName>
</protein>
<evidence type="ECO:0000259" key="4">
    <source>
        <dbReference type="SMART" id="SM01359"/>
    </source>
</evidence>
<dbReference type="Pfam" id="PF07703">
    <property type="entry name" value="A2M_BRD"/>
    <property type="match status" value="1"/>
</dbReference>
<dbReference type="InterPro" id="IPR026284">
    <property type="entry name" value="A2MG_proteobact"/>
</dbReference>
<comment type="similarity">
    <text evidence="1">Belongs to the protease inhibitor I39 (alpha-2-macroglobulin) family. Bacterial alpha-2-macroglobulin subfamily.</text>
</comment>
<dbReference type="Pfam" id="PF01835">
    <property type="entry name" value="MG2"/>
    <property type="match status" value="1"/>
</dbReference>
<sequence>MMKFLRQWAVLAAVAALVSCGDPNERSSGAGGERNSERGEASVSSAPAPEEEREEDLPFAFLRTEVLSGSRQPTLCLVFSELLDSTRDYEPYVAIDREVALAAKDKTLCVEGLSYGEEATLTLRAGLPSREGEELARDEEVTLTFSDRPPVVQFAGSGIVLPRDGAGGVGVQTINVDEVAVAITRLNDRALTLRRITEGYAGGEGVYQYVPFDERPGELGDPIFEGTLLTEGPRNTLTTTLLPIEESLGELEAGAYYIELEDQAALERGENQPARAARWVVVTDLAMTAYRSQGSLDVVLRSLSNASPMGGVQVRLVAQSNEVLATERSNRQGRVTFPAPLLRGEEGNRPKLIVAESRGGEFAFLDLDRAPLDLSALDVGGRMPAEGTEAFVTTERGVYRPGETVHLTALLRDEAGRASDGQPGHIVVLRPNGTEQQRLPIQRWTRAGSVVRDIMLPEAASRGRWQAVVELEGLGKVGAVSFSVDDFVPQRLALDLSADDAPLGLDEDRTIRADARFLYGAPGSGLRVFGTVRVEEDPRPFQDFEAYGFGLHDEPFRGKLIELGTQTTDGAGTADLTIEGGALPKMAAAPLRLRTVIRVEEPGGRAVQDDLRIPYRPAAFYPGIKPRFEGTVPRGGAAGFDIVAVGPDGALQQEELAYRLVRRDFDYDWYQERGGRWRWRRFERLVPVADGLIETITEEAVPLDTRGLPWGDYVLTLAQEGRDLSSYGFYVGYGGRTESGTPAPDQVRVWVSDEAPAIGEDVTVSIVAPYAGRGEVAVAAGEIVEIRPFVTDGSGFAEITLTASDDWDRGAYLLASVFTEREPGVVPVPRRAVGAVYVPLDRSRREREVRIEAPRLIRPGQKATLTVLSPGSSRKPIYAAIAAVDEGILALTKYETPDPAEALFGKPRLVTSIYDDYGRVLDPDTGQLGELRSGGDAIGGAGLSVVPTKTVALFSGPIELTTGGAYPSPSATFELDIPDFAGELRVMALVWSEEAVGSASRAVTVRDEVAAELVLPRFLAPGDQALATLSVDNVEGEPGEYSFELTGEGPLQASAEQRFELEQGERSDRAVEVSGTGVGVARLEFVGTGPDFFQTERSYDIELRSAFLPERRTLRRVLEPGESWSVPEELLAGLEVSSASLLVSASPTPIDRRAVARSLTSYPYACTEQLVSRATALLTDPRRSTEDTGRLQRIIETILERQSPDGAFGMWRVGDRGASPWIGAYTVDMLMEAQRQNLPVPDSALERAYLALQPVSQGELFRAYGYDGRISRAPWTIDTQEALDERSSAYALYVLAKAGLADRSRLRYLHDARLSRTSSALAKAHLAGGLAAIGDAGRARNAFTAAIDDLGYQNDGDYYQTPLRDAAAAIELLAEAGEDERARKLWDQTAEETPEPEGLTTQESAFLLRASDAFAGGRTNAFVTYDGSRFESVVLKEQEIAGAPFTNDSDRPVTVTASLSGHPSSPPPATASGLEVRKELLTLEGRAAEAELNQGDRVLIVLTVRPSNVREAQLVVTDLLPAGLEIETVLGPGDAADSSPFAFLGMLSETSIAEKRDDRFVASLTKRGEDILRFAYIARAVTPGDFAFPGAVAEDMYRLETFGRSESGRLTVAP</sequence>
<dbReference type="InterPro" id="IPR041203">
    <property type="entry name" value="Bact_A2M_MG5"/>
</dbReference>
<feature type="region of interest" description="Disordered" evidence="3">
    <location>
        <begin position="1444"/>
        <end position="1472"/>
    </location>
</feature>
<comment type="caution">
    <text evidence="6">The sequence shown here is derived from an EMBL/GenBank/DDBJ whole genome shotgun (WGS) entry which is preliminary data.</text>
</comment>
<dbReference type="Gene3D" id="2.60.40.1930">
    <property type="match status" value="1"/>
</dbReference>
<dbReference type="PIRSF" id="PIRSF038980">
    <property type="entry name" value="A2M_bac"/>
    <property type="match status" value="1"/>
</dbReference>
<dbReference type="Pfam" id="PF17973">
    <property type="entry name" value="bMG10"/>
    <property type="match status" value="1"/>
</dbReference>
<dbReference type="InterPro" id="IPR041462">
    <property type="entry name" value="Bact_A2M_MG6"/>
</dbReference>